<dbReference type="Pfam" id="PF01943">
    <property type="entry name" value="Polysacc_synt"/>
    <property type="match status" value="1"/>
</dbReference>
<feature type="transmembrane region" description="Helical" evidence="6">
    <location>
        <begin position="42"/>
        <end position="62"/>
    </location>
</feature>
<evidence type="ECO:0008006" key="9">
    <source>
        <dbReference type="Google" id="ProtNLM"/>
    </source>
</evidence>
<dbReference type="InterPro" id="IPR002797">
    <property type="entry name" value="Polysacc_synth"/>
</dbReference>
<dbReference type="EMBL" id="NFEA01000049">
    <property type="protein sequence ID" value="OTZ28881.1"/>
    <property type="molecule type" value="Genomic_DNA"/>
</dbReference>
<protein>
    <recommendedName>
        <fullName evidence="9">Flippase</fullName>
    </recommendedName>
</protein>
<evidence type="ECO:0000313" key="7">
    <source>
        <dbReference type="EMBL" id="OTZ28881.1"/>
    </source>
</evidence>
<dbReference type="PANTHER" id="PTHR30250">
    <property type="entry name" value="PST FAMILY PREDICTED COLANIC ACID TRANSPORTER"/>
    <property type="match status" value="1"/>
</dbReference>
<keyword evidence="3 6" id="KW-0812">Transmembrane</keyword>
<accession>A0A9X6IRR3</accession>
<dbReference type="InterPro" id="IPR050833">
    <property type="entry name" value="Poly_Biosynth_Transport"/>
</dbReference>
<feature type="transmembrane region" description="Helical" evidence="6">
    <location>
        <begin position="437"/>
        <end position="458"/>
    </location>
</feature>
<dbReference type="PANTHER" id="PTHR30250:SF11">
    <property type="entry name" value="O-ANTIGEN TRANSPORTER-RELATED"/>
    <property type="match status" value="1"/>
</dbReference>
<proteinExistence type="predicted"/>
<feature type="transmembrane region" description="Helical" evidence="6">
    <location>
        <begin position="352"/>
        <end position="371"/>
    </location>
</feature>
<feature type="transmembrane region" description="Helical" evidence="6">
    <location>
        <begin position="204"/>
        <end position="223"/>
    </location>
</feature>
<evidence type="ECO:0000313" key="8">
    <source>
        <dbReference type="Proteomes" id="UP000195217"/>
    </source>
</evidence>
<evidence type="ECO:0000256" key="2">
    <source>
        <dbReference type="ARBA" id="ARBA00022475"/>
    </source>
</evidence>
<evidence type="ECO:0000256" key="3">
    <source>
        <dbReference type="ARBA" id="ARBA00022692"/>
    </source>
</evidence>
<keyword evidence="2" id="KW-1003">Cell membrane</keyword>
<keyword evidence="4 6" id="KW-1133">Transmembrane helix</keyword>
<comment type="caution">
    <text evidence="7">The sequence shown here is derived from an EMBL/GenBank/DDBJ whole genome shotgun (WGS) entry which is preliminary data.</text>
</comment>
<evidence type="ECO:0000256" key="1">
    <source>
        <dbReference type="ARBA" id="ARBA00004651"/>
    </source>
</evidence>
<evidence type="ECO:0000256" key="5">
    <source>
        <dbReference type="ARBA" id="ARBA00023136"/>
    </source>
</evidence>
<evidence type="ECO:0000256" key="4">
    <source>
        <dbReference type="ARBA" id="ARBA00022989"/>
    </source>
</evidence>
<sequence>MGKLVSNYLFTVMYQLLLMITPFITTPYVSRVLKPQGIGIDAYVMSVVQLFLVFAILSIPLYGSRQVATKESITETSKEFWSIYMIQIIVSIFTCIMYFLFISVTTDYKELFFIHIFSLVSTAIDISWYFIGKEQIKKITIRNIVVRLIGIFLVFALVKDYNDLSLYIIINTTTLFAGQLIMWIPLLKEIRYEKITFLNIKPHILPIITLFIPQLLIQVYVLANKVVLGNISGETEVGYYNQANKIIKLALGVITSLGTVLLPRMASEFSKGNISQIKMYTKYTLQFVLMITLPMTFGMMAIAPNFVTWFLGEGYSEVATLIILMSPVIVFVGLANIFGLQILIPTNQSNKYSIAVTVGAVLSLIINLILVPSYGSIGTVMALLVAELIGALILMFYAREYFIMSYFMKLFYRYCILSIGVYISVILVGNIMSCSPILITLIQLLVGGTIYLAGLLIIRDSMIGKLLNIINSRLVKKGK</sequence>
<dbReference type="AlphaFoldDB" id="A0A9X6IRR3"/>
<name>A0A9X6IRR3_BACUD</name>
<feature type="transmembrane region" description="Helical" evidence="6">
    <location>
        <begin position="164"/>
        <end position="184"/>
    </location>
</feature>
<evidence type="ECO:0000256" key="6">
    <source>
        <dbReference type="SAM" id="Phobius"/>
    </source>
</evidence>
<feature type="transmembrane region" description="Helical" evidence="6">
    <location>
        <begin position="12"/>
        <end position="30"/>
    </location>
</feature>
<feature type="transmembrane region" description="Helical" evidence="6">
    <location>
        <begin position="287"/>
        <end position="312"/>
    </location>
</feature>
<dbReference type="Proteomes" id="UP000195217">
    <property type="component" value="Unassembled WGS sequence"/>
</dbReference>
<feature type="transmembrane region" description="Helical" evidence="6">
    <location>
        <begin position="318"/>
        <end position="340"/>
    </location>
</feature>
<feature type="transmembrane region" description="Helical" evidence="6">
    <location>
        <begin position="377"/>
        <end position="398"/>
    </location>
</feature>
<reference evidence="7 8" key="1">
    <citation type="submission" date="2016-10" db="EMBL/GenBank/DDBJ databases">
        <title>Comparative genomics of Bacillus thuringiensis reveals a path to pathogens against multiple invertebrate hosts.</title>
        <authorList>
            <person name="Zheng J."/>
            <person name="Gao Q."/>
            <person name="Liu H."/>
            <person name="Peng D."/>
            <person name="Ruan L."/>
            <person name="Sun M."/>
        </authorList>
    </citation>
    <scope>NUCLEOTIDE SEQUENCE [LARGE SCALE GENOMIC DNA]</scope>
    <source>
        <strain evidence="7">BGSC 4M3</strain>
    </source>
</reference>
<gene>
    <name evidence="7" type="ORF">BK761_28495</name>
</gene>
<feature type="transmembrane region" description="Helical" evidence="6">
    <location>
        <begin position="139"/>
        <end position="158"/>
    </location>
</feature>
<dbReference type="RefSeq" id="WP_000517529.1">
    <property type="nucleotide sequence ID" value="NZ_NFEA01000049.1"/>
</dbReference>
<dbReference type="GO" id="GO:0005886">
    <property type="term" value="C:plasma membrane"/>
    <property type="evidence" value="ECO:0007669"/>
    <property type="project" value="UniProtKB-SubCell"/>
</dbReference>
<feature type="transmembrane region" description="Helical" evidence="6">
    <location>
        <begin position="111"/>
        <end position="132"/>
    </location>
</feature>
<organism evidence="7 8">
    <name type="scientific">Bacillus thuringiensis subsp. darmstadiensis</name>
    <dbReference type="NCBI Taxonomy" id="132264"/>
    <lineage>
        <taxon>Bacteria</taxon>
        <taxon>Bacillati</taxon>
        <taxon>Bacillota</taxon>
        <taxon>Bacilli</taxon>
        <taxon>Bacillales</taxon>
        <taxon>Bacillaceae</taxon>
        <taxon>Bacillus</taxon>
        <taxon>Bacillus cereus group</taxon>
    </lineage>
</organism>
<feature type="transmembrane region" description="Helical" evidence="6">
    <location>
        <begin position="83"/>
        <end position="105"/>
    </location>
</feature>
<keyword evidence="5 6" id="KW-0472">Membrane</keyword>
<comment type="subcellular location">
    <subcellularLocation>
        <location evidence="1">Cell membrane</location>
        <topology evidence="1">Multi-pass membrane protein</topology>
    </subcellularLocation>
</comment>
<feature type="transmembrane region" description="Helical" evidence="6">
    <location>
        <begin position="246"/>
        <end position="266"/>
    </location>
</feature>
<feature type="transmembrane region" description="Helical" evidence="6">
    <location>
        <begin position="410"/>
        <end position="431"/>
    </location>
</feature>